<feature type="DNA-binding region" description="OmpR/PhoB-type" evidence="7">
    <location>
        <begin position="128"/>
        <end position="225"/>
    </location>
</feature>
<dbReference type="CDD" id="cd17574">
    <property type="entry name" value="REC_OmpR"/>
    <property type="match status" value="1"/>
</dbReference>
<dbReference type="Pfam" id="PF00486">
    <property type="entry name" value="Trans_reg_C"/>
    <property type="match status" value="1"/>
</dbReference>
<dbReference type="InterPro" id="IPR001789">
    <property type="entry name" value="Sig_transdc_resp-reg_receiver"/>
</dbReference>
<dbReference type="GO" id="GO:0032993">
    <property type="term" value="C:protein-DNA complex"/>
    <property type="evidence" value="ECO:0007669"/>
    <property type="project" value="TreeGrafter"/>
</dbReference>
<name>A0A5C1QRB2_9SPIO</name>
<keyword evidence="11" id="KW-1185">Reference proteome</keyword>
<sequence length="228" mass="25587">MALIFVIEDNDSIREAVSGYLKLSDYEVEEFEGLSGVKEAMASRNPELLILDAMLPDGDGFIFAKEIRQKSDIPIIFMTARESESDRITGFEVGADDYVVKPFSPKELVLRVGAVLKRTGTALPQKKMHGWTLGGQVLTTDEDSHKAMLNNQLLKLTAAEWKILLYLSSNGGAVVSREQILDRCLEYSFEGYDRTVDTHIKNLRAKLQNPDWIETIRGYGYRFAGNST</sequence>
<reference evidence="10 11" key="1">
    <citation type="submission" date="2019-02" db="EMBL/GenBank/DDBJ databases">
        <title>Complete Genome Sequence and Methylome Analysis of free living Spirochaetas.</title>
        <authorList>
            <person name="Fomenkov A."/>
            <person name="Dubinina G."/>
            <person name="Leshcheva N."/>
            <person name="Mikheeva N."/>
            <person name="Grabovich M."/>
            <person name="Vincze T."/>
            <person name="Roberts R.J."/>
        </authorList>
    </citation>
    <scope>NUCLEOTIDE SEQUENCE [LARGE SCALE GENOMIC DNA]</scope>
    <source>
        <strain evidence="10 11">K2</strain>
    </source>
</reference>
<dbReference type="Gene3D" id="6.10.250.690">
    <property type="match status" value="1"/>
</dbReference>
<dbReference type="SMART" id="SM00448">
    <property type="entry name" value="REC"/>
    <property type="match status" value="1"/>
</dbReference>
<feature type="domain" description="Response regulatory" evidence="8">
    <location>
        <begin position="3"/>
        <end position="116"/>
    </location>
</feature>
<dbReference type="InterPro" id="IPR016032">
    <property type="entry name" value="Sig_transdc_resp-reg_C-effctor"/>
</dbReference>
<dbReference type="InterPro" id="IPR001867">
    <property type="entry name" value="OmpR/PhoB-type_DNA-bd"/>
</dbReference>
<evidence type="ECO:0000313" key="10">
    <source>
        <dbReference type="EMBL" id="QEN09908.1"/>
    </source>
</evidence>
<feature type="domain" description="OmpR/PhoB-type" evidence="9">
    <location>
        <begin position="128"/>
        <end position="225"/>
    </location>
</feature>
<dbReference type="GO" id="GO:0006355">
    <property type="term" value="P:regulation of DNA-templated transcription"/>
    <property type="evidence" value="ECO:0007669"/>
    <property type="project" value="InterPro"/>
</dbReference>
<keyword evidence="4 7" id="KW-0238">DNA-binding</keyword>
<dbReference type="Pfam" id="PF00072">
    <property type="entry name" value="Response_reg"/>
    <property type="match status" value="1"/>
</dbReference>
<dbReference type="Gene3D" id="1.10.10.10">
    <property type="entry name" value="Winged helix-like DNA-binding domain superfamily/Winged helix DNA-binding domain"/>
    <property type="match status" value="1"/>
</dbReference>
<dbReference type="SUPFAM" id="SSF52172">
    <property type="entry name" value="CheY-like"/>
    <property type="match status" value="1"/>
</dbReference>
<dbReference type="CDD" id="cd00383">
    <property type="entry name" value="trans_reg_C"/>
    <property type="match status" value="1"/>
</dbReference>
<dbReference type="AlphaFoldDB" id="A0A5C1QRB2"/>
<keyword evidence="3" id="KW-0805">Transcription regulation</keyword>
<evidence type="ECO:0000256" key="3">
    <source>
        <dbReference type="ARBA" id="ARBA00023015"/>
    </source>
</evidence>
<evidence type="ECO:0000256" key="6">
    <source>
        <dbReference type="PROSITE-ProRule" id="PRU00169"/>
    </source>
</evidence>
<gene>
    <name evidence="10" type="ORF">EXM22_10665</name>
</gene>
<dbReference type="GO" id="GO:0005829">
    <property type="term" value="C:cytosol"/>
    <property type="evidence" value="ECO:0007669"/>
    <property type="project" value="TreeGrafter"/>
</dbReference>
<dbReference type="PROSITE" id="PS50110">
    <property type="entry name" value="RESPONSE_REGULATORY"/>
    <property type="match status" value="1"/>
</dbReference>
<dbReference type="EMBL" id="CP036150">
    <property type="protein sequence ID" value="QEN09908.1"/>
    <property type="molecule type" value="Genomic_DNA"/>
</dbReference>
<evidence type="ECO:0000259" key="8">
    <source>
        <dbReference type="PROSITE" id="PS50110"/>
    </source>
</evidence>
<dbReference type="Gene3D" id="3.40.50.2300">
    <property type="match status" value="1"/>
</dbReference>
<evidence type="ECO:0000256" key="4">
    <source>
        <dbReference type="ARBA" id="ARBA00023125"/>
    </source>
</evidence>
<dbReference type="OrthoDB" id="341603at2"/>
<dbReference type="GO" id="GO:0000156">
    <property type="term" value="F:phosphorelay response regulator activity"/>
    <property type="evidence" value="ECO:0007669"/>
    <property type="project" value="TreeGrafter"/>
</dbReference>
<dbReference type="InterPro" id="IPR011006">
    <property type="entry name" value="CheY-like_superfamily"/>
</dbReference>
<dbReference type="SMART" id="SM00862">
    <property type="entry name" value="Trans_reg_C"/>
    <property type="match status" value="1"/>
</dbReference>
<evidence type="ECO:0000256" key="1">
    <source>
        <dbReference type="ARBA" id="ARBA00022553"/>
    </source>
</evidence>
<keyword evidence="5" id="KW-0804">Transcription</keyword>
<dbReference type="KEGG" id="ock:EXM22_10665"/>
<evidence type="ECO:0000313" key="11">
    <source>
        <dbReference type="Proteomes" id="UP000324209"/>
    </source>
</evidence>
<dbReference type="Proteomes" id="UP000324209">
    <property type="component" value="Chromosome"/>
</dbReference>
<evidence type="ECO:0000256" key="2">
    <source>
        <dbReference type="ARBA" id="ARBA00023012"/>
    </source>
</evidence>
<keyword evidence="2" id="KW-0902">Two-component regulatory system</keyword>
<evidence type="ECO:0000256" key="5">
    <source>
        <dbReference type="ARBA" id="ARBA00023163"/>
    </source>
</evidence>
<dbReference type="SUPFAM" id="SSF46894">
    <property type="entry name" value="C-terminal effector domain of the bipartite response regulators"/>
    <property type="match status" value="1"/>
</dbReference>
<proteinExistence type="predicted"/>
<dbReference type="PROSITE" id="PS51755">
    <property type="entry name" value="OMPR_PHOB"/>
    <property type="match status" value="1"/>
</dbReference>
<keyword evidence="1 6" id="KW-0597">Phosphoprotein</keyword>
<protein>
    <submittedName>
        <fullName evidence="10">Response regulator transcription factor</fullName>
    </submittedName>
</protein>
<evidence type="ECO:0000259" key="9">
    <source>
        <dbReference type="PROSITE" id="PS51755"/>
    </source>
</evidence>
<accession>A0A5C1QRB2</accession>
<dbReference type="PANTHER" id="PTHR48111:SF21">
    <property type="entry name" value="DNA-BINDING DUAL MASTER TRANSCRIPTIONAL REGULATOR RPAA"/>
    <property type="match status" value="1"/>
</dbReference>
<evidence type="ECO:0000256" key="7">
    <source>
        <dbReference type="PROSITE-ProRule" id="PRU01091"/>
    </source>
</evidence>
<dbReference type="PANTHER" id="PTHR48111">
    <property type="entry name" value="REGULATOR OF RPOS"/>
    <property type="match status" value="1"/>
</dbReference>
<dbReference type="GO" id="GO:0000976">
    <property type="term" value="F:transcription cis-regulatory region binding"/>
    <property type="evidence" value="ECO:0007669"/>
    <property type="project" value="TreeGrafter"/>
</dbReference>
<dbReference type="InterPro" id="IPR039420">
    <property type="entry name" value="WalR-like"/>
</dbReference>
<dbReference type="InterPro" id="IPR036388">
    <property type="entry name" value="WH-like_DNA-bd_sf"/>
</dbReference>
<feature type="modified residue" description="4-aspartylphosphate" evidence="6">
    <location>
        <position position="52"/>
    </location>
</feature>
<organism evidence="10 11">
    <name type="scientific">Oceanispirochaeta crateris</name>
    <dbReference type="NCBI Taxonomy" id="2518645"/>
    <lineage>
        <taxon>Bacteria</taxon>
        <taxon>Pseudomonadati</taxon>
        <taxon>Spirochaetota</taxon>
        <taxon>Spirochaetia</taxon>
        <taxon>Spirochaetales</taxon>
        <taxon>Spirochaetaceae</taxon>
        <taxon>Oceanispirochaeta</taxon>
    </lineage>
</organism>